<reference evidence="1 2" key="1">
    <citation type="journal article" date="2019" name="Nat. Microbiol.">
        <title>Wide diversity of methane and short-chain alkane metabolisms in uncultured archaea.</title>
        <authorList>
            <person name="Borrel G."/>
            <person name="Adam P.S."/>
            <person name="McKay L.J."/>
            <person name="Chen L.X."/>
            <person name="Sierra-Garcia I.N."/>
            <person name="Sieber C.M."/>
            <person name="Letourneur Q."/>
            <person name="Ghozlane A."/>
            <person name="Andersen G.L."/>
            <person name="Li W.J."/>
            <person name="Hallam S.J."/>
            <person name="Muyzer G."/>
            <person name="de Oliveira V.M."/>
            <person name="Inskeep W.P."/>
            <person name="Banfield J.F."/>
            <person name="Gribaldo S."/>
        </authorList>
    </citation>
    <scope>NUCLEOTIDE SEQUENCE [LARGE SCALE GENOMIC DNA]</scope>
    <source>
        <strain evidence="1">NM4</strain>
    </source>
</reference>
<accession>A0A520KJ89</accession>
<dbReference type="Pfam" id="PF09703">
    <property type="entry name" value="Cas_Csa4"/>
    <property type="match status" value="1"/>
</dbReference>
<organism evidence="1 2">
    <name type="scientific">Candidatus Methanodesulfokora washburnensis</name>
    <dbReference type="NCBI Taxonomy" id="2478471"/>
    <lineage>
        <taxon>Archaea</taxon>
        <taxon>Thermoproteota</taxon>
        <taxon>Candidatus Korarchaeia</taxon>
        <taxon>Candidatus Korarchaeia incertae sedis</taxon>
        <taxon>Candidatus Methanodesulfokora</taxon>
    </lineage>
</organism>
<protein>
    <submittedName>
        <fullName evidence="1">Uncharacterized protein</fullName>
    </submittedName>
</protein>
<dbReference type="InterPro" id="IPR010184">
    <property type="entry name" value="CRISPR-assoc_prot_MJ0385"/>
</dbReference>
<comment type="caution">
    <text evidence="1">The sequence shown here is derived from an EMBL/GenBank/DDBJ whole genome shotgun (WGS) entry which is preliminary data.</text>
</comment>
<dbReference type="Proteomes" id="UP000316217">
    <property type="component" value="Unassembled WGS sequence"/>
</dbReference>
<dbReference type="AlphaFoldDB" id="A0A520KJ89"/>
<evidence type="ECO:0000313" key="1">
    <source>
        <dbReference type="EMBL" id="RZN59540.1"/>
    </source>
</evidence>
<gene>
    <name evidence="1" type="ORF">EF810_06680</name>
</gene>
<proteinExistence type="predicted"/>
<sequence>MRNTTMGGYSNRGIDSMQLELHTPGHSIYTDTLMMYALAGAAGNQLEKVLGRENSYTLILNISIDELADKLYNEFNENENQLKSRFTRARLLSEKDIEEAKKFIENKDSLVEYLRKLHNPGHAREEGRQGGEHILKLPLMPIAGKYLRTDLTTSERYKVREYRVCAYCSSIAMLGLNIGLLDVSMRGTSILMTLSLEGEVERDTLVDLIDSIKQLYIELDTEGEGFLTELRNCIDNLPTRLFGYLVLTGLDDKVILSLDESNARWRALVVRFETARAVQVRGFHSIELDSTLSSLADLIRLERKAQTNYRGPLNDLRDNLLKNGAADAVEKLFDFLSSRDIEKLYHLARSSYTTLKRGFGSQLIEGLACLSLPQS</sequence>
<dbReference type="EMBL" id="RXII01000104">
    <property type="protein sequence ID" value="RZN59540.1"/>
    <property type="molecule type" value="Genomic_DNA"/>
</dbReference>
<name>A0A520KJ89_9CREN</name>
<evidence type="ECO:0000313" key="2">
    <source>
        <dbReference type="Proteomes" id="UP000316217"/>
    </source>
</evidence>